<evidence type="ECO:0000256" key="5">
    <source>
        <dbReference type="ARBA" id="ARBA00022475"/>
    </source>
</evidence>
<feature type="compositionally biased region" description="Acidic residues" evidence="20">
    <location>
        <begin position="764"/>
        <end position="778"/>
    </location>
</feature>
<dbReference type="AlphaFoldDB" id="A0AAV5SAS8"/>
<dbReference type="GO" id="GO:0042383">
    <property type="term" value="C:sarcolemma"/>
    <property type="evidence" value="ECO:0007669"/>
    <property type="project" value="TreeGrafter"/>
</dbReference>
<dbReference type="SUPFAM" id="SSF141072">
    <property type="entry name" value="CalX-like"/>
    <property type="match status" value="2"/>
</dbReference>
<keyword evidence="18" id="KW-0739">Sodium transport</keyword>
<dbReference type="PANTHER" id="PTHR11878:SF65">
    <property type="entry name" value="NA_CA-EXCHANGE PROTEIN, ISOFORM G"/>
    <property type="match status" value="1"/>
</dbReference>
<evidence type="ECO:0000256" key="14">
    <source>
        <dbReference type="ARBA" id="ARBA00023053"/>
    </source>
</evidence>
<feature type="domain" description="Calx-beta" evidence="23">
    <location>
        <begin position="500"/>
        <end position="599"/>
    </location>
</feature>
<evidence type="ECO:0000256" key="3">
    <source>
        <dbReference type="ARBA" id="ARBA00022448"/>
    </source>
</evidence>
<dbReference type="InterPro" id="IPR032452">
    <property type="entry name" value="Na_Ca_Ex_C-exten"/>
</dbReference>
<dbReference type="Proteomes" id="UP001432027">
    <property type="component" value="Unassembled WGS sequence"/>
</dbReference>
<feature type="transmembrane region" description="Helical" evidence="21">
    <location>
        <begin position="228"/>
        <end position="248"/>
    </location>
</feature>
<keyword evidence="9 22" id="KW-0732">Signal</keyword>
<dbReference type="Pfam" id="PF03160">
    <property type="entry name" value="Calx-beta"/>
    <property type="match status" value="1"/>
</dbReference>
<accession>A0AAV5SAS8</accession>
<keyword evidence="15" id="KW-0406">Ion transport</keyword>
<keyword evidence="8" id="KW-0479">Metal-binding</keyword>
<keyword evidence="4" id="KW-0050">Antiport</keyword>
<evidence type="ECO:0000256" key="9">
    <source>
        <dbReference type="ARBA" id="ARBA00022729"/>
    </source>
</evidence>
<evidence type="ECO:0000256" key="20">
    <source>
        <dbReference type="SAM" id="MobiDB-lite"/>
    </source>
</evidence>
<dbReference type="EMBL" id="BTSX01000001">
    <property type="protein sequence ID" value="GMS79375.1"/>
    <property type="molecule type" value="Genomic_DNA"/>
</dbReference>
<evidence type="ECO:0000256" key="18">
    <source>
        <dbReference type="ARBA" id="ARBA00023201"/>
    </source>
</evidence>
<evidence type="ECO:0000259" key="23">
    <source>
        <dbReference type="SMART" id="SM00237"/>
    </source>
</evidence>
<dbReference type="GO" id="GO:0046872">
    <property type="term" value="F:metal ion binding"/>
    <property type="evidence" value="ECO:0007669"/>
    <property type="project" value="UniProtKB-KW"/>
</dbReference>
<feature type="transmembrane region" description="Helical" evidence="21">
    <location>
        <begin position="128"/>
        <end position="149"/>
    </location>
</feature>
<dbReference type="PRINTS" id="PR01259">
    <property type="entry name" value="NACAEXCHNGR"/>
</dbReference>
<comment type="similarity">
    <text evidence="2">Belongs to the Ca(2+):cation antiporter (CaCA) (TC 2.A.19) family. SLC8 subfamily.</text>
</comment>
<proteinExistence type="inferred from homology"/>
<dbReference type="GO" id="GO:0098703">
    <property type="term" value="P:calcium ion import across plasma membrane"/>
    <property type="evidence" value="ECO:0007669"/>
    <property type="project" value="TreeGrafter"/>
</dbReference>
<evidence type="ECO:0000313" key="24">
    <source>
        <dbReference type="EMBL" id="GMS79375.1"/>
    </source>
</evidence>
<feature type="chain" id="PRO_5043630088" description="Calx-beta domain-containing protein" evidence="22">
    <location>
        <begin position="34"/>
        <end position="989"/>
    </location>
</feature>
<keyword evidence="3" id="KW-0813">Transport</keyword>
<feature type="transmembrane region" description="Helical" evidence="21">
    <location>
        <begin position="814"/>
        <end position="834"/>
    </location>
</feature>
<feature type="signal peptide" evidence="22">
    <location>
        <begin position="1"/>
        <end position="33"/>
    </location>
</feature>
<keyword evidence="7 21" id="KW-0812">Transmembrane</keyword>
<evidence type="ECO:0000256" key="16">
    <source>
        <dbReference type="ARBA" id="ARBA00023136"/>
    </source>
</evidence>
<keyword evidence="11" id="KW-0106">Calcium</keyword>
<gene>
    <name evidence="24" type="ORF">PENTCL1PPCAC_1550</name>
</gene>
<evidence type="ECO:0000256" key="7">
    <source>
        <dbReference type="ARBA" id="ARBA00022692"/>
    </source>
</evidence>
<dbReference type="Gene3D" id="1.20.1420.30">
    <property type="entry name" value="NCX, central ion-binding region"/>
    <property type="match status" value="2"/>
</dbReference>
<feature type="domain" description="Calx-beta" evidence="23">
    <location>
        <begin position="369"/>
        <end position="469"/>
    </location>
</feature>
<feature type="transmembrane region" description="Helical" evidence="21">
    <location>
        <begin position="194"/>
        <end position="216"/>
    </location>
</feature>
<protein>
    <recommendedName>
        <fullName evidence="23">Calx-beta domain-containing protein</fullName>
    </recommendedName>
</protein>
<dbReference type="InterPro" id="IPR004836">
    <property type="entry name" value="Na_Ca_Ex"/>
</dbReference>
<evidence type="ECO:0000256" key="2">
    <source>
        <dbReference type="ARBA" id="ARBA00007489"/>
    </source>
</evidence>
<keyword evidence="25" id="KW-1185">Reference proteome</keyword>
<dbReference type="InterPro" id="IPR044880">
    <property type="entry name" value="NCX_ion-bd_dom_sf"/>
</dbReference>
<feature type="transmembrane region" description="Helical" evidence="21">
    <location>
        <begin position="964"/>
        <end position="986"/>
    </location>
</feature>
<keyword evidence="14" id="KW-0915">Sodium</keyword>
<feature type="non-terminal residue" evidence="24">
    <location>
        <position position="1"/>
    </location>
</feature>
<name>A0AAV5SAS8_9BILA</name>
<evidence type="ECO:0000256" key="4">
    <source>
        <dbReference type="ARBA" id="ARBA00022449"/>
    </source>
</evidence>
<dbReference type="InterPro" id="IPR003644">
    <property type="entry name" value="Calx_beta"/>
</dbReference>
<dbReference type="Pfam" id="PF01699">
    <property type="entry name" value="Na_Ca_ex"/>
    <property type="match status" value="2"/>
</dbReference>
<dbReference type="NCBIfam" id="TIGR00845">
    <property type="entry name" value="caca"/>
    <property type="match status" value="1"/>
</dbReference>
<organism evidence="24 25">
    <name type="scientific">Pristionchus entomophagus</name>
    <dbReference type="NCBI Taxonomy" id="358040"/>
    <lineage>
        <taxon>Eukaryota</taxon>
        <taxon>Metazoa</taxon>
        <taxon>Ecdysozoa</taxon>
        <taxon>Nematoda</taxon>
        <taxon>Chromadorea</taxon>
        <taxon>Rhabditida</taxon>
        <taxon>Rhabditina</taxon>
        <taxon>Diplogasteromorpha</taxon>
        <taxon>Diplogasteroidea</taxon>
        <taxon>Neodiplogasteridae</taxon>
        <taxon>Pristionchus</taxon>
    </lineage>
</organism>
<evidence type="ECO:0000256" key="13">
    <source>
        <dbReference type="ARBA" id="ARBA00022989"/>
    </source>
</evidence>
<evidence type="ECO:0000256" key="12">
    <source>
        <dbReference type="ARBA" id="ARBA00022860"/>
    </source>
</evidence>
<reference evidence="24" key="1">
    <citation type="submission" date="2023-10" db="EMBL/GenBank/DDBJ databases">
        <title>Genome assembly of Pristionchus species.</title>
        <authorList>
            <person name="Yoshida K."/>
            <person name="Sommer R.J."/>
        </authorList>
    </citation>
    <scope>NUCLEOTIDE SEQUENCE</scope>
    <source>
        <strain evidence="24">RS0144</strain>
    </source>
</reference>
<dbReference type="GO" id="GO:0005516">
    <property type="term" value="F:calmodulin binding"/>
    <property type="evidence" value="ECO:0007669"/>
    <property type="project" value="UniProtKB-KW"/>
</dbReference>
<feature type="transmembrane region" description="Helical" evidence="21">
    <location>
        <begin position="891"/>
        <end position="911"/>
    </location>
</feature>
<evidence type="ECO:0000256" key="21">
    <source>
        <dbReference type="SAM" id="Phobius"/>
    </source>
</evidence>
<dbReference type="PANTHER" id="PTHR11878">
    <property type="entry name" value="SODIUM/CALCIUM EXCHANGER"/>
    <property type="match status" value="1"/>
</dbReference>
<feature type="transmembrane region" description="Helical" evidence="21">
    <location>
        <begin position="923"/>
        <end position="943"/>
    </location>
</feature>
<evidence type="ECO:0000256" key="10">
    <source>
        <dbReference type="ARBA" id="ARBA00022737"/>
    </source>
</evidence>
<dbReference type="GO" id="GO:0098794">
    <property type="term" value="C:postsynapse"/>
    <property type="evidence" value="ECO:0007669"/>
    <property type="project" value="TreeGrafter"/>
</dbReference>
<keyword evidence="16 21" id="KW-0472">Membrane</keyword>
<evidence type="ECO:0000256" key="19">
    <source>
        <dbReference type="ARBA" id="ARBA00033667"/>
    </source>
</evidence>
<evidence type="ECO:0000256" key="8">
    <source>
        <dbReference type="ARBA" id="ARBA00022723"/>
    </source>
</evidence>
<dbReference type="FunFam" id="1.20.1420.30:FF:000003">
    <property type="entry name" value="sodium/calcium exchanger 1 isoform X1"/>
    <property type="match status" value="1"/>
</dbReference>
<dbReference type="GO" id="GO:0007154">
    <property type="term" value="P:cell communication"/>
    <property type="evidence" value="ECO:0007669"/>
    <property type="project" value="InterPro"/>
</dbReference>
<dbReference type="GO" id="GO:0005432">
    <property type="term" value="F:calcium:sodium antiporter activity"/>
    <property type="evidence" value="ECO:0007669"/>
    <property type="project" value="InterPro"/>
</dbReference>
<keyword evidence="13 21" id="KW-1133">Transmembrane helix</keyword>
<evidence type="ECO:0000256" key="15">
    <source>
        <dbReference type="ARBA" id="ARBA00023065"/>
    </source>
</evidence>
<evidence type="ECO:0000256" key="11">
    <source>
        <dbReference type="ARBA" id="ARBA00022837"/>
    </source>
</evidence>
<keyword evidence="6" id="KW-0109">Calcium transport</keyword>
<comment type="subcellular location">
    <subcellularLocation>
        <location evidence="1">Cell membrane</location>
        <topology evidence="1">Multi-pass membrane protein</topology>
    </subcellularLocation>
</comment>
<dbReference type="SMART" id="SM00237">
    <property type="entry name" value="Calx_beta"/>
    <property type="match status" value="2"/>
</dbReference>
<evidence type="ECO:0000313" key="25">
    <source>
        <dbReference type="Proteomes" id="UP001432027"/>
    </source>
</evidence>
<keyword evidence="10" id="KW-0677">Repeat</keyword>
<feature type="region of interest" description="Disordered" evidence="20">
    <location>
        <begin position="619"/>
        <end position="654"/>
    </location>
</feature>
<dbReference type="Pfam" id="PF16494">
    <property type="entry name" value="Na_Ca_ex_C"/>
    <property type="match status" value="1"/>
</dbReference>
<dbReference type="GO" id="GO:0030424">
    <property type="term" value="C:axon"/>
    <property type="evidence" value="ECO:0007669"/>
    <property type="project" value="TreeGrafter"/>
</dbReference>
<dbReference type="InterPro" id="IPR038081">
    <property type="entry name" value="CalX-like_sf"/>
</dbReference>
<keyword evidence="5" id="KW-1003">Cell membrane</keyword>
<evidence type="ECO:0000256" key="22">
    <source>
        <dbReference type="SAM" id="SignalP"/>
    </source>
</evidence>
<comment type="catalytic activity">
    <reaction evidence="19">
        <text>Ca(2+)(in) + 3 Na(+)(out) = Ca(2+)(out) + 3 Na(+)(in)</text>
        <dbReference type="Rhea" id="RHEA:69955"/>
        <dbReference type="ChEBI" id="CHEBI:29101"/>
        <dbReference type="ChEBI" id="CHEBI:29108"/>
    </reaction>
</comment>
<dbReference type="InterPro" id="IPR004837">
    <property type="entry name" value="NaCa_Exmemb"/>
</dbReference>
<feature type="transmembrane region" description="Helical" evidence="21">
    <location>
        <begin position="161"/>
        <end position="182"/>
    </location>
</feature>
<dbReference type="InterPro" id="IPR051171">
    <property type="entry name" value="CaCA"/>
</dbReference>
<comment type="caution">
    <text evidence="24">The sequence shown here is derived from an EMBL/GenBank/DDBJ whole genome shotgun (WGS) entry which is preliminary data.</text>
</comment>
<evidence type="ECO:0000256" key="1">
    <source>
        <dbReference type="ARBA" id="ARBA00004651"/>
    </source>
</evidence>
<keyword evidence="12" id="KW-0112">Calmodulin-binding</keyword>
<evidence type="ECO:0000256" key="17">
    <source>
        <dbReference type="ARBA" id="ARBA00023180"/>
    </source>
</evidence>
<evidence type="ECO:0000256" key="6">
    <source>
        <dbReference type="ARBA" id="ARBA00022568"/>
    </source>
</evidence>
<feature type="transmembrane region" description="Helical" evidence="21">
    <location>
        <begin position="66"/>
        <end position="87"/>
    </location>
</feature>
<keyword evidence="17" id="KW-0325">Glycoprotein</keyword>
<sequence length="989" mass="110474">SNRRTWMGVVVEWSGRAAAVLLVLAALAQVAEAGNCTDADATKNCIDGLIVPIWRPFLDLDSSDRLLRGIIYFIVIAYCFIGVSIVADRFMSGIEVITSQERTITVKRPGLEPMQVKVRVWNDTVSNLTLMALGSSAPEILLSIIEILARKFEAGDLGPNTIVGSAAFNLFMITAICVLVIPKGEIRRQKHLDVFFVTASWSIFAYIWMYVILAVISPGEIEVWEGLVTFMFFPLTVLTAFIADIKIIQNKFLPKRYRRSSHGLIATEGEEMKMLESNGVHLENGDPAIKAFEDHRQEFIELMREIRKKNPHIAPADLQKQAEYEMISRGPKSRAFYRVQATRRLIGGGDIVKKRLDKQHDKALDALLQAQEKQTREHSCRIFFDPAHYTVLENVGTFDVVVGRDGGPEGLTIMVDYYTEDGTAESGSDYVPVKGTLTFYPEDKHQKISIEIVDDDVFEEDEHFYLHLKNLRVRTKDGLVLDPTRIGGLPVAQLEMPATATIMVLDDDHAGVFSFEHDHYEVVESCGYLSLRVQRHSGARGKVIIPYRTIEGSAASEKHFEAKEGELVFEDNQTEAFIELGIVDTEQYERMDSFQIEIDPPIWAKKMNDLAKVQERFRRRMERRSVSQAPPGEPETPGRSSSAGDLLAVGDETRITPRELSPNINDRFRRRMSSWLALQGTKHSPTPGEEELLHGKPLTDDQMMVAEMGKPRIGDHSKCMITIRESKEFQNVIDRMIKNANTKLMLGTSSWREQFKEALTVNAGDDDDDDEEGEEGEEGSEKIEEPPSCFDYFMHIITVPWKLLFATIPPTDYWGGWACFVVSIAMIGALTALIGDLASQFGCWVGLKDSVTAISFVALGTSVPDTFASKVSAVQDKYADNSIGNVTGSNAVNVFLGIGIAWSMAAIYHMMNGNVFRVDPGNLGFSVAVFCCEAAICIFVIVLRRHKKIGGELGGPMGFRYATSMFFCSLWCIYLLLSALEAYCIIPGF</sequence>
<dbReference type="Gene3D" id="2.60.40.2030">
    <property type="match status" value="2"/>
</dbReference>
<feature type="region of interest" description="Disordered" evidence="20">
    <location>
        <begin position="760"/>
        <end position="785"/>
    </location>
</feature>